<name>G8XUA0_9BETA</name>
<dbReference type="GeneID" id="11464099"/>
<dbReference type="KEGG" id="vg:11464099"/>
<feature type="compositionally biased region" description="Basic residues" evidence="2">
    <location>
        <begin position="1"/>
        <end position="10"/>
    </location>
</feature>
<keyword evidence="4" id="KW-1185">Reference proteome</keyword>
<evidence type="ECO:0000313" key="4">
    <source>
        <dbReference type="Proteomes" id="UP000113968"/>
    </source>
</evidence>
<dbReference type="Proteomes" id="UP000113968">
    <property type="component" value="Segment"/>
</dbReference>
<feature type="region of interest" description="Disordered" evidence="2">
    <location>
        <begin position="1"/>
        <end position="131"/>
    </location>
</feature>
<protein>
    <submittedName>
        <fullName evidence="3">Tegument protein UL25</fullName>
    </submittedName>
</protein>
<dbReference type="GO" id="GO:0043657">
    <property type="term" value="C:host cell"/>
    <property type="evidence" value="ECO:0007669"/>
    <property type="project" value="UniProtKB-SubCell"/>
</dbReference>
<feature type="compositionally biased region" description="Basic residues" evidence="2">
    <location>
        <begin position="111"/>
        <end position="120"/>
    </location>
</feature>
<reference evidence="3" key="1">
    <citation type="submission" date="2011-12" db="EMBL/GenBank/DDBJ databases">
        <title>Comparative genomics of primate cytomegaloviruses.</title>
        <authorList>
            <person name="Davison A.J."/>
            <person name="Holton M."/>
            <person name="Dolan A."/>
            <person name="Dargan D.J."/>
            <person name="Gatherer D."/>
            <person name="Hayward G.S."/>
        </authorList>
    </citation>
    <scope>NUCLEOTIDE SEQUENCE [LARGE SCALE GENOMIC DNA]</scope>
    <source>
        <strain evidence="3">S34E</strain>
    </source>
</reference>
<organism evidence="3 4">
    <name type="scientific">Aotine betaherpesvirus 1</name>
    <dbReference type="NCBI Taxonomy" id="50290"/>
    <lineage>
        <taxon>Viruses</taxon>
        <taxon>Duplodnaviria</taxon>
        <taxon>Heunggongvirae</taxon>
        <taxon>Peploviricota</taxon>
        <taxon>Herviviricetes</taxon>
        <taxon>Herpesvirales</taxon>
        <taxon>Orthoherpesviridae</taxon>
        <taxon>Betaherpesvirinae</taxon>
        <taxon>Cytomegalovirus</taxon>
        <taxon>Cytomegalovirus aotinebeta1</taxon>
    </lineage>
</organism>
<accession>G8XUA0</accession>
<proteinExistence type="predicted"/>
<dbReference type="OrthoDB" id="5363at10239"/>
<evidence type="ECO:0000256" key="1">
    <source>
        <dbReference type="ARBA" id="ARBA00004340"/>
    </source>
</evidence>
<dbReference type="EMBL" id="FJ483970">
    <property type="protein sequence ID" value="AEV80731.1"/>
    <property type="molecule type" value="Genomic_DNA"/>
</dbReference>
<comment type="subcellular location">
    <subcellularLocation>
        <location evidence="1">Host cell</location>
    </subcellularLocation>
</comment>
<evidence type="ECO:0000256" key="2">
    <source>
        <dbReference type="SAM" id="MobiDB-lite"/>
    </source>
</evidence>
<feature type="compositionally biased region" description="Pro residues" evidence="2">
    <location>
        <begin position="31"/>
        <end position="40"/>
    </location>
</feature>
<evidence type="ECO:0000313" key="3">
    <source>
        <dbReference type="EMBL" id="AEV80731.1"/>
    </source>
</evidence>
<dbReference type="InterPro" id="IPR006731">
    <property type="entry name" value="Herpes_pp85"/>
</dbReference>
<gene>
    <name evidence="3" type="primary">UL25</name>
</gene>
<sequence length="601" mass="68362">MSHGRARRPSRLSLRQLEDGGSSSDEVFTPGPNPTSPRSPPFRDVERGLGDWEPFNVARPDTPVSSFEIIDESNVERRPTPKPHRRLLQPAPVSFPVDVPDPGRQPSPDHRRGRRSRRLRESKACSFSSEDEEDDLMQFTFSASDIEDYEQEPVNRNLNFDLNVMSMEDIALIEASLHTASLQQLARVNECIPMPVYALNHLVDPVFVPAASGEKALARPVVTFAVLLNYYCKARNRVRHMKRVLEATVHGPTVRRMGPQIHANKNRAVVLAIHFLFTSKKVNEGQLLNCLLYLDDELRKRIMGHTPRKTEIYRAIRKHNVLFRASTYTTRDALRLYEENLRRLNRESCDSVKLLCDTSMSPLSIINDLSFLTATKLMIMTLQRNVRALMCYLKHQLHALSLLTYLTYLQFPGYLRDSYLQVTDSIHQSVMSEDETYLYRAHHDMFQFWRAVKKLDALVCPDFIGFALRQGCLGTEAGQGLAQSIVSDRLLREPYDAPFQPRKLVTRNLCYPHFTHLPSYTHTPVEYFFPPAGVLQKLFGSHRRPENDMEHAYMLSAFKNFIVSEQPRFETTSSTSSASAGYEGSGAGAAAASVAVTAERF</sequence>
<feature type="compositionally biased region" description="Basic and acidic residues" evidence="2">
    <location>
        <begin position="41"/>
        <end position="50"/>
    </location>
</feature>
<dbReference type="RefSeq" id="YP_004940051.1">
    <property type="nucleotide sequence ID" value="NC_016447.1"/>
</dbReference>
<dbReference type="Pfam" id="PF04637">
    <property type="entry name" value="Herpes_pp85"/>
    <property type="match status" value="1"/>
</dbReference>